<dbReference type="InterPro" id="IPR009057">
    <property type="entry name" value="Homeodomain-like_sf"/>
</dbReference>
<feature type="domain" description="HTH tetR-type" evidence="3">
    <location>
        <begin position="60"/>
        <end position="120"/>
    </location>
</feature>
<dbReference type="InterPro" id="IPR001647">
    <property type="entry name" value="HTH_TetR"/>
</dbReference>
<reference evidence="4" key="1">
    <citation type="submission" date="2020-10" db="EMBL/GenBank/DDBJ databases">
        <title>Ca. Dormibacterota MAGs.</title>
        <authorList>
            <person name="Montgomery K."/>
        </authorList>
    </citation>
    <scope>NUCLEOTIDE SEQUENCE [LARGE SCALE GENOMIC DNA]</scope>
    <source>
        <strain evidence="4">SC8812_S17_10</strain>
    </source>
</reference>
<evidence type="ECO:0000313" key="5">
    <source>
        <dbReference type="Proteomes" id="UP000612893"/>
    </source>
</evidence>
<dbReference type="GO" id="GO:0006355">
    <property type="term" value="P:regulation of DNA-templated transcription"/>
    <property type="evidence" value="ECO:0007669"/>
    <property type="project" value="UniProtKB-ARBA"/>
</dbReference>
<dbReference type="EMBL" id="JAEKNR010000061">
    <property type="protein sequence ID" value="MBJ7597482.1"/>
    <property type="molecule type" value="Genomic_DNA"/>
</dbReference>
<dbReference type="RefSeq" id="WP_338199738.1">
    <property type="nucleotide sequence ID" value="NZ_JAEKNR010000061.1"/>
</dbReference>
<feature type="DNA-binding region" description="H-T-H motif" evidence="2">
    <location>
        <begin position="25"/>
        <end position="44"/>
    </location>
</feature>
<keyword evidence="5" id="KW-1185">Reference proteome</keyword>
<dbReference type="Pfam" id="PF00440">
    <property type="entry name" value="TetR_N"/>
    <property type="match status" value="2"/>
</dbReference>
<feature type="DNA-binding region" description="H-T-H motif" evidence="2">
    <location>
        <begin position="83"/>
        <end position="102"/>
    </location>
</feature>
<protein>
    <submittedName>
        <fullName evidence="4">TetR family transcriptional regulator</fullName>
    </submittedName>
</protein>
<dbReference type="SUPFAM" id="SSF46689">
    <property type="entry name" value="Homeodomain-like"/>
    <property type="match status" value="2"/>
</dbReference>
<dbReference type="Proteomes" id="UP000612893">
    <property type="component" value="Unassembled WGS sequence"/>
</dbReference>
<dbReference type="PRINTS" id="PR00455">
    <property type="entry name" value="HTHTETR"/>
</dbReference>
<evidence type="ECO:0000259" key="3">
    <source>
        <dbReference type="PROSITE" id="PS50977"/>
    </source>
</evidence>
<dbReference type="AlphaFoldDB" id="A0A934K522"/>
<evidence type="ECO:0000313" key="4">
    <source>
        <dbReference type="EMBL" id="MBJ7597482.1"/>
    </source>
</evidence>
<comment type="caution">
    <text evidence="4">The sequence shown here is derived from an EMBL/GenBank/DDBJ whole genome shotgun (WGS) entry which is preliminary data.</text>
</comment>
<sequence>MDHRQPRGAIITAARDLLGRDRQATVDDLAQAAGVSRATIYRLFGSREQVLREAGLEPDPDSRERILAAAVELVGRDGLAKLSMDDLAAAAGVSRASLYRLFPGKPALFRELVRAYSPMETVVAVVEESRALPPEEVMPELARQAARMLEGRTGIVRTLLFELLSVSPDSREAADWAFVGGVMTVAGYIAEQMQAGRLRMMHPVIALTGFIGPVLFHLLSRSLLERETGYDVPVEDTVTQLAAGWVRSMRPD</sequence>
<feature type="domain" description="HTH tetR-type" evidence="3">
    <location>
        <begin position="4"/>
        <end position="62"/>
    </location>
</feature>
<evidence type="ECO:0000256" key="2">
    <source>
        <dbReference type="PROSITE-ProRule" id="PRU00335"/>
    </source>
</evidence>
<dbReference type="GO" id="GO:0003677">
    <property type="term" value="F:DNA binding"/>
    <property type="evidence" value="ECO:0007669"/>
    <property type="project" value="UniProtKB-UniRule"/>
</dbReference>
<proteinExistence type="predicted"/>
<dbReference type="Gene3D" id="1.10.357.10">
    <property type="entry name" value="Tetracycline Repressor, domain 2"/>
    <property type="match status" value="2"/>
</dbReference>
<dbReference type="PANTHER" id="PTHR30055:SF146">
    <property type="entry name" value="HTH-TYPE TRANSCRIPTIONAL DUAL REGULATOR CECR"/>
    <property type="match status" value="1"/>
</dbReference>
<keyword evidence="1 2" id="KW-0238">DNA-binding</keyword>
<dbReference type="PANTHER" id="PTHR30055">
    <property type="entry name" value="HTH-TYPE TRANSCRIPTIONAL REGULATOR RUTR"/>
    <property type="match status" value="1"/>
</dbReference>
<dbReference type="PROSITE" id="PS50977">
    <property type="entry name" value="HTH_TETR_2"/>
    <property type="match status" value="2"/>
</dbReference>
<organism evidence="4 5">
    <name type="scientific">Candidatus Nephthysia bennettiae</name>
    <dbReference type="NCBI Taxonomy" id="3127016"/>
    <lineage>
        <taxon>Bacteria</taxon>
        <taxon>Bacillati</taxon>
        <taxon>Candidatus Dormiibacterota</taxon>
        <taxon>Candidatus Dormibacteria</taxon>
        <taxon>Candidatus Dormibacterales</taxon>
        <taxon>Candidatus Dormibacteraceae</taxon>
        <taxon>Candidatus Nephthysia</taxon>
    </lineage>
</organism>
<accession>A0A934K522</accession>
<evidence type="ECO:0000256" key="1">
    <source>
        <dbReference type="ARBA" id="ARBA00023125"/>
    </source>
</evidence>
<dbReference type="InterPro" id="IPR050109">
    <property type="entry name" value="HTH-type_TetR-like_transc_reg"/>
</dbReference>
<name>A0A934K522_9BACT</name>
<gene>
    <name evidence="4" type="ORF">JF922_05275</name>
</gene>